<gene>
    <name evidence="2" type="ordered locus">MSMEG_4052</name>
</gene>
<feature type="region of interest" description="Disordered" evidence="1">
    <location>
        <begin position="1"/>
        <end position="22"/>
    </location>
</feature>
<proteinExistence type="predicted"/>
<dbReference type="STRING" id="246196.MSMEG_4052"/>
<evidence type="ECO:0000313" key="3">
    <source>
        <dbReference type="Proteomes" id="UP000000757"/>
    </source>
</evidence>
<evidence type="ECO:0000256" key="1">
    <source>
        <dbReference type="SAM" id="MobiDB-lite"/>
    </source>
</evidence>
<accession>A0QZK0</accession>
<dbReference type="EMBL" id="CP000480">
    <property type="protein sequence ID" value="ABK70398.1"/>
    <property type="molecule type" value="Genomic_DNA"/>
</dbReference>
<sequence>MEPSTHQNVDSSRNVLTGRPARQQEAIMSQRGNHAFSVSMLIDLPVRELRCER</sequence>
<dbReference type="KEGG" id="msm:MSMEG_4052"/>
<feature type="compositionally biased region" description="Polar residues" evidence="1">
    <location>
        <begin position="1"/>
        <end position="15"/>
    </location>
</feature>
<evidence type="ECO:0000313" key="2">
    <source>
        <dbReference type="EMBL" id="ABK70398.1"/>
    </source>
</evidence>
<reference evidence="2 3" key="1">
    <citation type="submission" date="2006-10" db="EMBL/GenBank/DDBJ databases">
        <authorList>
            <person name="Fleischmann R.D."/>
            <person name="Dodson R.J."/>
            <person name="Haft D.H."/>
            <person name="Merkel J.S."/>
            <person name="Nelson W.C."/>
            <person name="Fraser C.M."/>
        </authorList>
    </citation>
    <scope>NUCLEOTIDE SEQUENCE [LARGE SCALE GENOMIC DNA]</scope>
    <source>
        <strain evidence="3">ATCC 700084 / mc(2)155</strain>
    </source>
</reference>
<keyword evidence="3" id="KW-1185">Reference proteome</keyword>
<dbReference type="Proteomes" id="UP000000757">
    <property type="component" value="Chromosome"/>
</dbReference>
<organism evidence="2 3">
    <name type="scientific">Mycolicibacterium smegmatis (strain ATCC 700084 / mc(2)155)</name>
    <name type="common">Mycobacterium smegmatis</name>
    <dbReference type="NCBI Taxonomy" id="246196"/>
    <lineage>
        <taxon>Bacteria</taxon>
        <taxon>Bacillati</taxon>
        <taxon>Actinomycetota</taxon>
        <taxon>Actinomycetes</taxon>
        <taxon>Mycobacteriales</taxon>
        <taxon>Mycobacteriaceae</taxon>
        <taxon>Mycolicibacterium</taxon>
    </lineage>
</organism>
<name>A0QZK0_MYCS2</name>
<dbReference type="AlphaFoldDB" id="A0QZK0"/>
<protein>
    <submittedName>
        <fullName evidence="2">Uncharacterized protein</fullName>
    </submittedName>
</protein>